<dbReference type="EMBL" id="CP067420">
    <property type="protein sequence ID" value="QQP90749.1"/>
    <property type="molecule type" value="Genomic_DNA"/>
</dbReference>
<dbReference type="Proteomes" id="UP000595197">
    <property type="component" value="Chromosome"/>
</dbReference>
<accession>A0ABX7B8P5</accession>
<dbReference type="RefSeq" id="WP_201078050.1">
    <property type="nucleotide sequence ID" value="NZ_CP067420.1"/>
</dbReference>
<evidence type="ECO:0000313" key="1">
    <source>
        <dbReference type="EMBL" id="QQP90749.1"/>
    </source>
</evidence>
<name>A0ABX7B8P5_9PROT</name>
<keyword evidence="2" id="KW-1185">Reference proteome</keyword>
<reference evidence="1" key="1">
    <citation type="submission" date="2021-02" db="EMBL/GenBank/DDBJ databases">
        <title>Skermanella TT6 skin isolate.</title>
        <authorList>
            <person name="Lee K."/>
            <person name="Ganzorig M."/>
        </authorList>
    </citation>
    <scope>NUCLEOTIDE SEQUENCE</scope>
    <source>
        <strain evidence="1">TT6</strain>
    </source>
</reference>
<protein>
    <recommendedName>
        <fullName evidence="3">PAS domain-containing protein</fullName>
    </recommendedName>
</protein>
<proteinExistence type="predicted"/>
<evidence type="ECO:0008006" key="3">
    <source>
        <dbReference type="Google" id="ProtNLM"/>
    </source>
</evidence>
<sequence length="206" mass="22172">MCALHRGGTLTLDPEPCPAEGYRYPGFPWLTGHPALDALLTLWRREQRWNERRPPRYSEIAPHLLIPGCAGFVLARDRGGMRSPQCFGMFPAAAGLLGLPENFAGTDWRDQERRRPVAALIRKAARSGMAVRGTVSPGPLTCRPDGVLVAVGVPLAPEPVNGEGNGVGNGVGNGAVREKPVILAVSWPLRERKPWGEVSGFADVPA</sequence>
<evidence type="ECO:0000313" key="2">
    <source>
        <dbReference type="Proteomes" id="UP000595197"/>
    </source>
</evidence>
<organism evidence="1 2">
    <name type="scientific">Skermanella cutis</name>
    <dbReference type="NCBI Taxonomy" id="2775420"/>
    <lineage>
        <taxon>Bacteria</taxon>
        <taxon>Pseudomonadati</taxon>
        <taxon>Pseudomonadota</taxon>
        <taxon>Alphaproteobacteria</taxon>
        <taxon>Rhodospirillales</taxon>
        <taxon>Azospirillaceae</taxon>
        <taxon>Skermanella</taxon>
    </lineage>
</organism>
<gene>
    <name evidence="1" type="ORF">IGS68_05860</name>
</gene>